<dbReference type="InterPro" id="IPR012133">
    <property type="entry name" value="Alpha-hydoxy_acid_DH_FMN"/>
</dbReference>
<evidence type="ECO:0000313" key="9">
    <source>
        <dbReference type="Proteomes" id="UP001148786"/>
    </source>
</evidence>
<dbReference type="InterPro" id="IPR037396">
    <property type="entry name" value="FMN_HAD"/>
</dbReference>
<keyword evidence="9" id="KW-1185">Reference proteome</keyword>
<comment type="similarity">
    <text evidence="3">Belongs to the FMN-dependent alpha-hydroxy acid dehydrogenase family.</text>
</comment>
<proteinExistence type="inferred from homology"/>
<feature type="chain" id="PRO_5040762073" description="FMN hydroxy acid dehydrogenase domain-containing protein" evidence="6">
    <location>
        <begin position="17"/>
        <end position="405"/>
    </location>
</feature>
<protein>
    <recommendedName>
        <fullName evidence="7">FMN hydroxy acid dehydrogenase domain-containing protein</fullName>
    </recommendedName>
</protein>
<dbReference type="PANTHER" id="PTHR10578:SF140">
    <property type="entry name" value="FMN HYDROXY ACID DEHYDROGENASE DOMAIN-CONTAINING PROTEIN"/>
    <property type="match status" value="1"/>
</dbReference>
<dbReference type="Gene3D" id="3.20.20.70">
    <property type="entry name" value="Aldolase class I"/>
    <property type="match status" value="1"/>
</dbReference>
<dbReference type="GO" id="GO:0016491">
    <property type="term" value="F:oxidoreductase activity"/>
    <property type="evidence" value="ECO:0007669"/>
    <property type="project" value="UniProtKB-KW"/>
</dbReference>
<gene>
    <name evidence="8" type="ORF">NLJ89_g1372</name>
</gene>
<dbReference type="GO" id="GO:0010181">
    <property type="term" value="F:FMN binding"/>
    <property type="evidence" value="ECO:0007669"/>
    <property type="project" value="InterPro"/>
</dbReference>
<reference evidence="8" key="1">
    <citation type="submission" date="2022-07" db="EMBL/GenBank/DDBJ databases">
        <title>Genome Sequence of Agrocybe chaxingu.</title>
        <authorList>
            <person name="Buettner E."/>
        </authorList>
    </citation>
    <scope>NUCLEOTIDE SEQUENCE</scope>
    <source>
        <strain evidence="8">MP-N11</strain>
    </source>
</reference>
<evidence type="ECO:0000313" key="8">
    <source>
        <dbReference type="EMBL" id="KAJ3516034.1"/>
    </source>
</evidence>
<feature type="binding site" evidence="5">
    <location>
        <position position="151"/>
    </location>
    <ligand>
        <name>FMN</name>
        <dbReference type="ChEBI" id="CHEBI:58210"/>
    </ligand>
</feature>
<dbReference type="SUPFAM" id="SSF51395">
    <property type="entry name" value="FMN-linked oxidoreductases"/>
    <property type="match status" value="1"/>
</dbReference>
<feature type="binding site" evidence="5">
    <location>
        <begin position="328"/>
        <end position="332"/>
    </location>
    <ligand>
        <name>FMN</name>
        <dbReference type="ChEBI" id="CHEBI:58210"/>
    </ligand>
</feature>
<feature type="domain" description="FMN hydroxy acid dehydrogenase" evidence="7">
    <location>
        <begin position="41"/>
        <end position="401"/>
    </location>
</feature>
<dbReference type="EMBL" id="JANKHO010000070">
    <property type="protein sequence ID" value="KAJ3516034.1"/>
    <property type="molecule type" value="Genomic_DNA"/>
</dbReference>
<feature type="binding site" evidence="5">
    <location>
        <position position="294"/>
    </location>
    <ligand>
        <name>glyoxylate</name>
        <dbReference type="ChEBI" id="CHEBI:36655"/>
    </ligand>
</feature>
<dbReference type="OrthoDB" id="1925334at2759"/>
<dbReference type="AlphaFoldDB" id="A0A9W8N041"/>
<feature type="binding site" evidence="5">
    <location>
        <position position="270"/>
    </location>
    <ligand>
        <name>FMN</name>
        <dbReference type="ChEBI" id="CHEBI:58210"/>
    </ligand>
</feature>
<dbReference type="PIRSF" id="PIRSF000138">
    <property type="entry name" value="Al-hdrx_acd_dh"/>
    <property type="match status" value="1"/>
</dbReference>
<evidence type="ECO:0000256" key="1">
    <source>
        <dbReference type="ARBA" id="ARBA00001917"/>
    </source>
</evidence>
<evidence type="ECO:0000256" key="4">
    <source>
        <dbReference type="PIRSR" id="PIRSR000138-1"/>
    </source>
</evidence>
<organism evidence="8 9">
    <name type="scientific">Agrocybe chaxingu</name>
    <dbReference type="NCBI Taxonomy" id="84603"/>
    <lineage>
        <taxon>Eukaryota</taxon>
        <taxon>Fungi</taxon>
        <taxon>Dikarya</taxon>
        <taxon>Basidiomycota</taxon>
        <taxon>Agaricomycotina</taxon>
        <taxon>Agaricomycetes</taxon>
        <taxon>Agaricomycetidae</taxon>
        <taxon>Agaricales</taxon>
        <taxon>Agaricineae</taxon>
        <taxon>Strophariaceae</taxon>
        <taxon>Agrocybe</taxon>
    </lineage>
</organism>
<keyword evidence="2" id="KW-0560">Oxidoreductase</keyword>
<dbReference type="InterPro" id="IPR008259">
    <property type="entry name" value="FMN_hydac_DH_AS"/>
</dbReference>
<dbReference type="PROSITE" id="PS00557">
    <property type="entry name" value="FMN_HYDROXY_ACID_DH_1"/>
    <property type="match status" value="1"/>
</dbReference>
<keyword evidence="6" id="KW-0732">Signal</keyword>
<dbReference type="Proteomes" id="UP001148786">
    <property type="component" value="Unassembled WGS sequence"/>
</dbReference>
<evidence type="ECO:0000259" key="7">
    <source>
        <dbReference type="PROSITE" id="PS51349"/>
    </source>
</evidence>
<dbReference type="PROSITE" id="PS51349">
    <property type="entry name" value="FMN_HYDROXY_ACID_DH_2"/>
    <property type="match status" value="1"/>
</dbReference>
<evidence type="ECO:0000256" key="3">
    <source>
        <dbReference type="ARBA" id="ARBA00024042"/>
    </source>
</evidence>
<evidence type="ECO:0000256" key="2">
    <source>
        <dbReference type="ARBA" id="ARBA00023002"/>
    </source>
</evidence>
<dbReference type="PANTHER" id="PTHR10578">
    <property type="entry name" value="S -2-HYDROXY-ACID OXIDASE-RELATED"/>
    <property type="match status" value="1"/>
</dbReference>
<dbReference type="InterPro" id="IPR013785">
    <property type="entry name" value="Aldolase_TIM"/>
</dbReference>
<feature type="binding site" evidence="5">
    <location>
        <position position="297"/>
    </location>
    <ligand>
        <name>glyoxylate</name>
        <dbReference type="ChEBI" id="CHEBI:36655"/>
    </ligand>
</feature>
<sequence>MRPSFIFLGFVSVALAARPFLNEPDTAIEDDFGDLPAGALPDLSRIVGLPDFNWVARRYMNISAYTFYRTGSAGEWSYRNNLEVFNRFRFRPRVMTDITNIESTLPTTILGYNFSAPFYISPCSRGGLAHPEAERGLVQGAAAENILYVPSLFATLSIEDIAAAKNASQVIFQQVYLDSNDTATQLLFDRIERSGAKAIVFTVDAPADGNRHRAARFGANSKQVKSILLNTVPAVLTLLHSLHDELEYSLITWDIYKQLQTMTTLPIIIKGIGSVEDARAAVAAGAPGIILSNHGGRQLDGSPSSLEIALEIHEEAPEVFTQTEVFADGGVRYGTDVLKLLALGVRAVGIGRPFMFSNVYGKDGVVRAIQLLKREIAGDAANLGLGDLKKIDASYVKWTPNHWYG</sequence>
<feature type="binding site" evidence="5">
    <location>
        <position position="173"/>
    </location>
    <ligand>
        <name>FMN</name>
        <dbReference type="ChEBI" id="CHEBI:58210"/>
    </ligand>
</feature>
<feature type="binding site" evidence="5">
    <location>
        <position position="211"/>
    </location>
    <ligand>
        <name>glyoxylate</name>
        <dbReference type="ChEBI" id="CHEBI:36655"/>
    </ligand>
</feature>
<feature type="binding site" evidence="5">
    <location>
        <position position="176"/>
    </location>
    <ligand>
        <name>glyoxylate</name>
        <dbReference type="ChEBI" id="CHEBI:36655"/>
    </ligand>
</feature>
<keyword evidence="5" id="KW-0288">FMN</keyword>
<feature type="active site" description="Proton acceptor" evidence="4">
    <location>
        <position position="294"/>
    </location>
</feature>
<comment type="cofactor">
    <cofactor evidence="1">
        <name>FMN</name>
        <dbReference type="ChEBI" id="CHEBI:58210"/>
    </cofactor>
</comment>
<keyword evidence="5" id="KW-0285">Flavoprotein</keyword>
<dbReference type="InterPro" id="IPR000262">
    <property type="entry name" value="FMN-dep_DH"/>
</dbReference>
<feature type="binding site" evidence="5">
    <location>
        <begin position="351"/>
        <end position="352"/>
    </location>
    <ligand>
        <name>FMN</name>
        <dbReference type="ChEBI" id="CHEBI:58210"/>
    </ligand>
</feature>
<feature type="binding site" evidence="5">
    <location>
        <position position="292"/>
    </location>
    <ligand>
        <name>FMN</name>
        <dbReference type="ChEBI" id="CHEBI:58210"/>
    </ligand>
</feature>
<evidence type="ECO:0000256" key="6">
    <source>
        <dbReference type="SAM" id="SignalP"/>
    </source>
</evidence>
<accession>A0A9W8N041</accession>
<dbReference type="Pfam" id="PF01070">
    <property type="entry name" value="FMN_dh"/>
    <property type="match status" value="1"/>
</dbReference>
<feature type="binding site" evidence="5">
    <location>
        <position position="202"/>
    </location>
    <ligand>
        <name>FMN</name>
        <dbReference type="ChEBI" id="CHEBI:58210"/>
    </ligand>
</feature>
<feature type="signal peptide" evidence="6">
    <location>
        <begin position="1"/>
        <end position="16"/>
    </location>
</feature>
<comment type="caution">
    <text evidence="8">The sequence shown here is derived from an EMBL/GenBank/DDBJ whole genome shotgun (WGS) entry which is preliminary data.</text>
</comment>
<evidence type="ECO:0000256" key="5">
    <source>
        <dbReference type="PIRSR" id="PIRSR000138-2"/>
    </source>
</evidence>
<name>A0A9W8N041_9AGAR</name>